<dbReference type="GO" id="GO:0005634">
    <property type="term" value="C:nucleus"/>
    <property type="evidence" value="ECO:0007669"/>
    <property type="project" value="UniProtKB-SubCell"/>
</dbReference>
<dbReference type="GO" id="GO:0009736">
    <property type="term" value="P:cytokinin-activated signaling pathway"/>
    <property type="evidence" value="ECO:0007669"/>
    <property type="project" value="UniProtKB-KW"/>
</dbReference>
<evidence type="ECO:0000256" key="13">
    <source>
        <dbReference type="SAM" id="MobiDB-lite"/>
    </source>
</evidence>
<dbReference type="GO" id="GO:0003677">
    <property type="term" value="F:DNA binding"/>
    <property type="evidence" value="ECO:0007669"/>
    <property type="project" value="UniProtKB-KW"/>
</dbReference>
<evidence type="ECO:0000256" key="10">
    <source>
        <dbReference type="ARBA" id="ARBA00023242"/>
    </source>
</evidence>
<evidence type="ECO:0000256" key="11">
    <source>
        <dbReference type="PIRNR" id="PIRNR036392"/>
    </source>
</evidence>
<keyword evidence="8 11" id="KW-0010">Activator</keyword>
<protein>
    <recommendedName>
        <fullName evidence="11">Two-component response regulator</fullName>
    </recommendedName>
</protein>
<organism evidence="16">
    <name type="scientific">Sesamum latifolium</name>
    <dbReference type="NCBI Taxonomy" id="2727402"/>
    <lineage>
        <taxon>Eukaryota</taxon>
        <taxon>Viridiplantae</taxon>
        <taxon>Streptophyta</taxon>
        <taxon>Embryophyta</taxon>
        <taxon>Tracheophyta</taxon>
        <taxon>Spermatophyta</taxon>
        <taxon>Magnoliopsida</taxon>
        <taxon>eudicotyledons</taxon>
        <taxon>Gunneridae</taxon>
        <taxon>Pentapetalae</taxon>
        <taxon>asterids</taxon>
        <taxon>lamiids</taxon>
        <taxon>Lamiales</taxon>
        <taxon>Pedaliaceae</taxon>
        <taxon>Sesamum</taxon>
    </lineage>
</organism>
<dbReference type="PANTHER" id="PTHR43874:SF7">
    <property type="entry name" value="TWO-COMPONENT RESPONSE REGULATOR ARR10"/>
    <property type="match status" value="1"/>
</dbReference>
<dbReference type="InterPro" id="IPR017930">
    <property type="entry name" value="Myb_dom"/>
</dbReference>
<dbReference type="GO" id="GO:0000160">
    <property type="term" value="P:phosphorelay signal transduction system"/>
    <property type="evidence" value="ECO:0007669"/>
    <property type="project" value="UniProtKB-KW"/>
</dbReference>
<reference evidence="16" key="1">
    <citation type="submission" date="2020-06" db="EMBL/GenBank/DDBJ databases">
        <authorList>
            <person name="Li T."/>
            <person name="Hu X."/>
            <person name="Zhang T."/>
            <person name="Song X."/>
            <person name="Zhang H."/>
            <person name="Dai N."/>
            <person name="Sheng W."/>
            <person name="Hou X."/>
            <person name="Wei L."/>
        </authorList>
    </citation>
    <scope>NUCLEOTIDE SEQUENCE</scope>
    <source>
        <strain evidence="16">KEN1</strain>
        <tissue evidence="16">Leaf</tissue>
    </source>
</reference>
<dbReference type="InterPro" id="IPR001789">
    <property type="entry name" value="Sig_transdc_resp-reg_receiver"/>
</dbReference>
<comment type="caution">
    <text evidence="16">The sequence shown here is derived from an EMBL/GenBank/DDBJ whole genome shotgun (WGS) entry which is preliminary data.</text>
</comment>
<comment type="function">
    <text evidence="11">Transcriptional activator that binds specific DNA sequence.</text>
</comment>
<dbReference type="SUPFAM" id="SSF46689">
    <property type="entry name" value="Homeodomain-like"/>
    <property type="match status" value="1"/>
</dbReference>
<sequence length="595" mass="66524">MTVHRKIGDEFPTGMRVLAVDDNPTCLMLLESLLRKCRYHVTTANHAITALNLLRESKDKFDLVISDVDMPDMDGFMLLEYVGLEMDIPVIMLSSYGDKELVMKGITHGACDYLLKPVRIQELKIIWQHVVRRKKLDYKAWKLSDKAHHESGELQEEFKVTKNVDHNVKSNKKRKDQTNDEEKGQGCEDLPTKKKSCLVWTPQRHQKFVAAVNKLGIDKAVPKKILELMNIEKLTRENVASHLQKYRLYLKKSFGCADSAYGKICNEVTTENIGSGQSMDSGYESYPATRVPSTLNTPAGPSSADLSSSGIIQWGEAASLMNTNNHAPYTCSSMQTGNQGLKMLHELNLSGTARNCGFVNNTLMLEEHFFNAPREGEVFGNQSSTAIPSSLTSDFSSMLPNFGRSSDNWSAAVHSPSVFHEPAPSIYLSIHTSAHAVKNPHEVSPVSSLVNTSPNVQMYLDCPTYPVSQDAGDNMNHDLVLDRNIFHQGFSDQSNHTFCLGDPLLVPGEVDMCQRHECCTNDEVSNSVRESDFDDSFARQLDNAKLTALDLNQAKPPMNYYYNSASSLEDLMNIMKQSKSVDMEQFRSGNEKAEE</sequence>
<comment type="similarity">
    <text evidence="2">Belongs to the ARR family. Type-B subfamily.</text>
</comment>
<keyword evidence="6 11" id="KW-0805">Transcription regulation</keyword>
<evidence type="ECO:0000256" key="2">
    <source>
        <dbReference type="ARBA" id="ARBA00006015"/>
    </source>
</evidence>
<evidence type="ECO:0000256" key="4">
    <source>
        <dbReference type="ARBA" id="ARBA00022864"/>
    </source>
</evidence>
<gene>
    <name evidence="16" type="ORF">Slati_1858200</name>
</gene>
<evidence type="ECO:0000256" key="7">
    <source>
        <dbReference type="ARBA" id="ARBA00023125"/>
    </source>
</evidence>
<dbReference type="PROSITE" id="PS50110">
    <property type="entry name" value="RESPONSE_REGULATORY"/>
    <property type="match status" value="1"/>
</dbReference>
<feature type="modified residue" description="4-aspartylphosphate" evidence="12">
    <location>
        <position position="67"/>
    </location>
</feature>
<evidence type="ECO:0000313" key="16">
    <source>
        <dbReference type="EMBL" id="KAL0447303.1"/>
    </source>
</evidence>
<evidence type="ECO:0000259" key="14">
    <source>
        <dbReference type="PROSITE" id="PS50110"/>
    </source>
</evidence>
<feature type="domain" description="Response regulatory" evidence="14">
    <location>
        <begin position="16"/>
        <end position="131"/>
    </location>
</feature>
<keyword evidence="4" id="KW-0932">Cytokinin signaling pathway</keyword>
<reference evidence="16" key="2">
    <citation type="journal article" date="2024" name="Plant">
        <title>Genomic evolution and insights into agronomic trait innovations of Sesamum species.</title>
        <authorList>
            <person name="Miao H."/>
            <person name="Wang L."/>
            <person name="Qu L."/>
            <person name="Liu H."/>
            <person name="Sun Y."/>
            <person name="Le M."/>
            <person name="Wang Q."/>
            <person name="Wei S."/>
            <person name="Zheng Y."/>
            <person name="Lin W."/>
            <person name="Duan Y."/>
            <person name="Cao H."/>
            <person name="Xiong S."/>
            <person name="Wang X."/>
            <person name="Wei L."/>
            <person name="Li C."/>
            <person name="Ma Q."/>
            <person name="Ju M."/>
            <person name="Zhao R."/>
            <person name="Li G."/>
            <person name="Mu C."/>
            <person name="Tian Q."/>
            <person name="Mei H."/>
            <person name="Zhang T."/>
            <person name="Gao T."/>
            <person name="Zhang H."/>
        </authorList>
    </citation>
    <scope>NUCLEOTIDE SEQUENCE</scope>
    <source>
        <strain evidence="16">KEN1</strain>
    </source>
</reference>
<feature type="domain" description="HTH myb-type" evidence="15">
    <location>
        <begin position="190"/>
        <end position="251"/>
    </location>
</feature>
<comment type="subcellular location">
    <subcellularLocation>
        <location evidence="1 11">Nucleus</location>
    </subcellularLocation>
</comment>
<dbReference type="CDD" id="cd17584">
    <property type="entry name" value="REC_typeB_ARR-like"/>
    <property type="match status" value="1"/>
</dbReference>
<dbReference type="Pfam" id="PF00249">
    <property type="entry name" value="Myb_DNA-binding"/>
    <property type="match status" value="1"/>
</dbReference>
<evidence type="ECO:0000256" key="5">
    <source>
        <dbReference type="ARBA" id="ARBA00023012"/>
    </source>
</evidence>
<keyword evidence="7 11" id="KW-0238">DNA-binding</keyword>
<dbReference type="EMBL" id="JACGWN010000006">
    <property type="protein sequence ID" value="KAL0447303.1"/>
    <property type="molecule type" value="Genomic_DNA"/>
</dbReference>
<evidence type="ECO:0000256" key="3">
    <source>
        <dbReference type="ARBA" id="ARBA00022553"/>
    </source>
</evidence>
<dbReference type="GO" id="GO:0003700">
    <property type="term" value="F:DNA-binding transcription factor activity"/>
    <property type="evidence" value="ECO:0007669"/>
    <property type="project" value="UniProtKB-UniRule"/>
</dbReference>
<feature type="region of interest" description="Disordered" evidence="13">
    <location>
        <begin position="165"/>
        <end position="188"/>
    </location>
</feature>
<dbReference type="Gene3D" id="3.40.50.2300">
    <property type="match status" value="1"/>
</dbReference>
<evidence type="ECO:0000256" key="1">
    <source>
        <dbReference type="ARBA" id="ARBA00004123"/>
    </source>
</evidence>
<evidence type="ECO:0000256" key="9">
    <source>
        <dbReference type="ARBA" id="ARBA00023163"/>
    </source>
</evidence>
<evidence type="ECO:0000256" key="8">
    <source>
        <dbReference type="ARBA" id="ARBA00023159"/>
    </source>
</evidence>
<feature type="compositionally biased region" description="Basic and acidic residues" evidence="13">
    <location>
        <begin position="176"/>
        <end position="188"/>
    </location>
</feature>
<dbReference type="SMART" id="SM00448">
    <property type="entry name" value="REC"/>
    <property type="match status" value="1"/>
</dbReference>
<dbReference type="NCBIfam" id="TIGR01557">
    <property type="entry name" value="myb_SHAQKYF"/>
    <property type="match status" value="1"/>
</dbReference>
<dbReference type="FunFam" id="1.10.10.60:FF:000007">
    <property type="entry name" value="Two-component response regulator"/>
    <property type="match status" value="1"/>
</dbReference>
<dbReference type="InterPro" id="IPR006447">
    <property type="entry name" value="Myb_dom_plants"/>
</dbReference>
<dbReference type="InterPro" id="IPR045279">
    <property type="entry name" value="ARR-like"/>
</dbReference>
<accession>A0AAW2X0L3</accession>
<dbReference type="InterPro" id="IPR011006">
    <property type="entry name" value="CheY-like_superfamily"/>
</dbReference>
<dbReference type="PANTHER" id="PTHR43874">
    <property type="entry name" value="TWO-COMPONENT RESPONSE REGULATOR"/>
    <property type="match status" value="1"/>
</dbReference>
<dbReference type="InterPro" id="IPR009057">
    <property type="entry name" value="Homeodomain-like_sf"/>
</dbReference>
<keyword evidence="9 11" id="KW-0804">Transcription</keyword>
<keyword evidence="5 11" id="KW-0902">Two-component regulatory system</keyword>
<proteinExistence type="inferred from homology"/>
<dbReference type="Pfam" id="PF00072">
    <property type="entry name" value="Response_reg"/>
    <property type="match status" value="1"/>
</dbReference>
<dbReference type="Gene3D" id="1.10.10.60">
    <property type="entry name" value="Homeodomain-like"/>
    <property type="match status" value="1"/>
</dbReference>
<dbReference type="InterPro" id="IPR017053">
    <property type="entry name" value="Response_reg_B-typ_pln"/>
</dbReference>
<dbReference type="PIRSF" id="PIRSF036392">
    <property type="entry name" value="RR_ARR_type-B"/>
    <property type="match status" value="1"/>
</dbReference>
<keyword evidence="10 11" id="KW-0539">Nucleus</keyword>
<evidence type="ECO:0000256" key="6">
    <source>
        <dbReference type="ARBA" id="ARBA00023015"/>
    </source>
</evidence>
<dbReference type="InterPro" id="IPR001005">
    <property type="entry name" value="SANT/Myb"/>
</dbReference>
<dbReference type="SUPFAM" id="SSF52172">
    <property type="entry name" value="CheY-like"/>
    <property type="match status" value="1"/>
</dbReference>
<dbReference type="AlphaFoldDB" id="A0AAW2X0L3"/>
<evidence type="ECO:0000259" key="15">
    <source>
        <dbReference type="PROSITE" id="PS51294"/>
    </source>
</evidence>
<keyword evidence="3 12" id="KW-0597">Phosphoprotein</keyword>
<evidence type="ECO:0000256" key="12">
    <source>
        <dbReference type="PROSITE-ProRule" id="PRU00169"/>
    </source>
</evidence>
<name>A0AAW2X0L3_9LAMI</name>
<dbReference type="PROSITE" id="PS51294">
    <property type="entry name" value="HTH_MYB"/>
    <property type="match status" value="1"/>
</dbReference>